<evidence type="ECO:0000313" key="7">
    <source>
        <dbReference type="Proteomes" id="UP001144323"/>
    </source>
</evidence>
<evidence type="ECO:0000256" key="4">
    <source>
        <dbReference type="ARBA" id="ARBA00038303"/>
    </source>
</evidence>
<dbReference type="CDD" id="cd18081">
    <property type="entry name" value="RlmH-like"/>
    <property type="match status" value="1"/>
</dbReference>
<evidence type="ECO:0000256" key="3">
    <source>
        <dbReference type="ARBA" id="ARBA00022691"/>
    </source>
</evidence>
<dbReference type="Proteomes" id="UP001144323">
    <property type="component" value="Unassembled WGS sequence"/>
</dbReference>
<comment type="subcellular location">
    <subcellularLocation>
        <location evidence="5">Cytoplasm</location>
    </subcellularLocation>
</comment>
<name>A0A9W6GU40_9HYPH</name>
<comment type="similarity">
    <text evidence="4 5">Belongs to the RNA methyltransferase RlmH family.</text>
</comment>
<proteinExistence type="inferred from homology"/>
<keyword evidence="5" id="KW-0963">Cytoplasm</keyword>
<reference evidence="6" key="1">
    <citation type="journal article" date="2023" name="Int. J. Syst. Evol. Microbiol.">
        <title>Methylocystis iwaonis sp. nov., a type II methane-oxidizing bacterium from surface soil of a rice paddy field in Japan, and emended description of the genus Methylocystis (ex Whittenbury et al. 1970) Bowman et al. 1993.</title>
        <authorList>
            <person name="Kaise H."/>
            <person name="Sawadogo J.B."/>
            <person name="Alam M.S."/>
            <person name="Ueno C."/>
            <person name="Dianou D."/>
            <person name="Shinjo R."/>
            <person name="Asakawa S."/>
        </authorList>
    </citation>
    <scope>NUCLEOTIDE SEQUENCE</scope>
    <source>
        <strain evidence="6">LMG27198</strain>
    </source>
</reference>
<evidence type="ECO:0000256" key="2">
    <source>
        <dbReference type="ARBA" id="ARBA00022679"/>
    </source>
</evidence>
<dbReference type="InterPro" id="IPR029028">
    <property type="entry name" value="Alpha/beta_knot_MTases"/>
</dbReference>
<evidence type="ECO:0000256" key="5">
    <source>
        <dbReference type="HAMAP-Rule" id="MF_00658"/>
    </source>
</evidence>
<comment type="caution">
    <text evidence="5">Lacks conserved residue(s) required for the propagation of feature annotation.</text>
</comment>
<keyword evidence="7" id="KW-1185">Reference proteome</keyword>
<accession>A0A9W6GU40</accession>
<feature type="binding site" evidence="5">
    <location>
        <position position="107"/>
    </location>
    <ligand>
        <name>S-adenosyl-L-methionine</name>
        <dbReference type="ChEBI" id="CHEBI:59789"/>
    </ligand>
</feature>
<dbReference type="SUPFAM" id="SSF75217">
    <property type="entry name" value="alpha/beta knot"/>
    <property type="match status" value="1"/>
</dbReference>
<gene>
    <name evidence="5 6" type="primary">rlmH</name>
    <name evidence="6" type="ORF">LMG27198_21090</name>
</gene>
<comment type="catalytic activity">
    <reaction evidence="5">
        <text>pseudouridine(1915) in 23S rRNA + S-adenosyl-L-methionine = N(3)-methylpseudouridine(1915) in 23S rRNA + S-adenosyl-L-homocysteine + H(+)</text>
        <dbReference type="Rhea" id="RHEA:42752"/>
        <dbReference type="Rhea" id="RHEA-COMP:10221"/>
        <dbReference type="Rhea" id="RHEA-COMP:10222"/>
        <dbReference type="ChEBI" id="CHEBI:15378"/>
        <dbReference type="ChEBI" id="CHEBI:57856"/>
        <dbReference type="ChEBI" id="CHEBI:59789"/>
        <dbReference type="ChEBI" id="CHEBI:65314"/>
        <dbReference type="ChEBI" id="CHEBI:74486"/>
        <dbReference type="EC" id="2.1.1.177"/>
    </reaction>
</comment>
<dbReference type="HAMAP" id="MF_00658">
    <property type="entry name" value="23SrRNA_methyltr_H"/>
    <property type="match status" value="1"/>
</dbReference>
<comment type="caution">
    <text evidence="6">The sequence shown here is derived from an EMBL/GenBank/DDBJ whole genome shotgun (WGS) entry which is preliminary data.</text>
</comment>
<sequence>MRLGLICVGRLKAGPEREIYARYAERVAALRRIGLEGLDLKEIDESKSKSPAERMAREGEEMLALVPADAGLVVFDERGKAADSAAFASFIGRERDAGRKALWFAIGGSEGLDGAVRARATAVYSFGAMTLPHQFVRILAAEQIYRAMTILSGHPYHRA</sequence>
<comment type="subunit">
    <text evidence="5">Homodimer.</text>
</comment>
<keyword evidence="2 5" id="KW-0808">Transferase</keyword>
<keyword evidence="1 5" id="KW-0489">Methyltransferase</keyword>
<dbReference type="Gene3D" id="3.40.1280.10">
    <property type="match status" value="1"/>
</dbReference>
<dbReference type="Pfam" id="PF02590">
    <property type="entry name" value="SPOUT_MTase"/>
    <property type="match status" value="1"/>
</dbReference>
<dbReference type="PIRSF" id="PIRSF004505">
    <property type="entry name" value="MT_bac"/>
    <property type="match status" value="1"/>
</dbReference>
<dbReference type="RefSeq" id="WP_281802746.1">
    <property type="nucleotide sequence ID" value="NZ_BSEC01000001.1"/>
</dbReference>
<dbReference type="InterPro" id="IPR029026">
    <property type="entry name" value="tRNA_m1G_MTases_N"/>
</dbReference>
<evidence type="ECO:0000313" key="6">
    <source>
        <dbReference type="EMBL" id="GLI93117.1"/>
    </source>
</evidence>
<dbReference type="EMBL" id="BSEC01000001">
    <property type="protein sequence ID" value="GLI93117.1"/>
    <property type="molecule type" value="Genomic_DNA"/>
</dbReference>
<comment type="function">
    <text evidence="5">Specifically methylates the pseudouridine at position 1915 (m3Psi1915) in 23S rRNA.</text>
</comment>
<dbReference type="NCBIfam" id="NF000989">
    <property type="entry name" value="PRK00103.2-3"/>
    <property type="match status" value="1"/>
</dbReference>
<protein>
    <recommendedName>
        <fullName evidence="5">Ribosomal RNA large subunit methyltransferase H</fullName>
        <ecNumber evidence="5">2.1.1.177</ecNumber>
    </recommendedName>
    <alternativeName>
        <fullName evidence="5">23S rRNA (pseudouridine1915-N3)-methyltransferase</fullName>
    </alternativeName>
    <alternativeName>
        <fullName evidence="5">23S rRNA m3Psi1915 methyltransferase</fullName>
    </alternativeName>
    <alternativeName>
        <fullName evidence="5">rRNA (pseudouridine-N3-)-methyltransferase RlmH</fullName>
    </alternativeName>
</protein>
<dbReference type="GO" id="GO:0070038">
    <property type="term" value="F:rRNA (pseudouridine-N3-)-methyltransferase activity"/>
    <property type="evidence" value="ECO:0007669"/>
    <property type="project" value="UniProtKB-UniRule"/>
</dbReference>
<dbReference type="GO" id="GO:0005737">
    <property type="term" value="C:cytoplasm"/>
    <property type="evidence" value="ECO:0007669"/>
    <property type="project" value="UniProtKB-SubCell"/>
</dbReference>
<keyword evidence="3 5" id="KW-0949">S-adenosyl-L-methionine</keyword>
<organism evidence="6 7">
    <name type="scientific">Methylocystis echinoides</name>
    <dbReference type="NCBI Taxonomy" id="29468"/>
    <lineage>
        <taxon>Bacteria</taxon>
        <taxon>Pseudomonadati</taxon>
        <taxon>Pseudomonadota</taxon>
        <taxon>Alphaproteobacteria</taxon>
        <taxon>Hyphomicrobiales</taxon>
        <taxon>Methylocystaceae</taxon>
        <taxon>Methylocystis</taxon>
    </lineage>
</organism>
<dbReference type="InterPro" id="IPR003742">
    <property type="entry name" value="RlmH-like"/>
</dbReference>
<keyword evidence="5" id="KW-0698">rRNA processing</keyword>
<dbReference type="PANTHER" id="PTHR33603:SF1">
    <property type="entry name" value="RIBOSOMAL RNA LARGE SUBUNIT METHYLTRANSFERASE H"/>
    <property type="match status" value="1"/>
</dbReference>
<dbReference type="EC" id="2.1.1.177" evidence="5"/>
<dbReference type="PANTHER" id="PTHR33603">
    <property type="entry name" value="METHYLTRANSFERASE"/>
    <property type="match status" value="1"/>
</dbReference>
<dbReference type="AlphaFoldDB" id="A0A9W6GU40"/>
<evidence type="ECO:0000256" key="1">
    <source>
        <dbReference type="ARBA" id="ARBA00022603"/>
    </source>
</evidence>
<feature type="binding site" evidence="5">
    <location>
        <begin position="126"/>
        <end position="131"/>
    </location>
    <ligand>
        <name>S-adenosyl-L-methionine</name>
        <dbReference type="ChEBI" id="CHEBI:59789"/>
    </ligand>
</feature>